<sequence>MAGSLDRVARKAAALAPAGLVQLAVRVREVVAPQPWPWDEAAVRLHRMEKRGRGALPYPPYLYGLVTAARTARAIGADEFTALEFGVAGGNGLCALEDYAEDIRRWYGVGIRVVGLDSGAGLLPATDPRDCAHALHSGAFAMNEQALRARLRHADLVIGDVRDTSGPLMGRIDSGDLPPLGFVSHDLDVYTGTLAALEAMAALGPERALPRVPMYFDDLTGYPYTTETGERAAIDAFNAKHETRRIGQVENLEKTLGGSSRFATWPRHIFVMHTFDHPRYNEPEAIELPDLSLRTDPRDPS</sequence>
<name>A0ABW5G138_9PSEU</name>
<protein>
    <recommendedName>
        <fullName evidence="3">Class I SAM-dependent methyltransferase</fullName>
    </recommendedName>
</protein>
<dbReference type="RefSeq" id="WP_378269111.1">
    <property type="nucleotide sequence ID" value="NZ_JBHUKR010000021.1"/>
</dbReference>
<proteinExistence type="predicted"/>
<evidence type="ECO:0000313" key="1">
    <source>
        <dbReference type="EMBL" id="MFD2420841.1"/>
    </source>
</evidence>
<organism evidence="1 2">
    <name type="scientific">Amycolatopsis pigmentata</name>
    <dbReference type="NCBI Taxonomy" id="450801"/>
    <lineage>
        <taxon>Bacteria</taxon>
        <taxon>Bacillati</taxon>
        <taxon>Actinomycetota</taxon>
        <taxon>Actinomycetes</taxon>
        <taxon>Pseudonocardiales</taxon>
        <taxon>Pseudonocardiaceae</taxon>
        <taxon>Amycolatopsis</taxon>
    </lineage>
</organism>
<dbReference type="EMBL" id="JBHUKR010000021">
    <property type="protein sequence ID" value="MFD2420841.1"/>
    <property type="molecule type" value="Genomic_DNA"/>
</dbReference>
<reference evidence="2" key="1">
    <citation type="journal article" date="2019" name="Int. J. Syst. Evol. Microbiol.">
        <title>The Global Catalogue of Microorganisms (GCM) 10K type strain sequencing project: providing services to taxonomists for standard genome sequencing and annotation.</title>
        <authorList>
            <consortium name="The Broad Institute Genomics Platform"/>
            <consortium name="The Broad Institute Genome Sequencing Center for Infectious Disease"/>
            <person name="Wu L."/>
            <person name="Ma J."/>
        </authorList>
    </citation>
    <scope>NUCLEOTIDE SEQUENCE [LARGE SCALE GENOMIC DNA]</scope>
    <source>
        <strain evidence="2">CGMCC 4.7645</strain>
    </source>
</reference>
<keyword evidence="2" id="KW-1185">Reference proteome</keyword>
<evidence type="ECO:0008006" key="3">
    <source>
        <dbReference type="Google" id="ProtNLM"/>
    </source>
</evidence>
<accession>A0ABW5G138</accession>
<gene>
    <name evidence="1" type="ORF">ACFSXZ_31375</name>
</gene>
<dbReference type="Gene3D" id="3.40.50.150">
    <property type="entry name" value="Vaccinia Virus protein VP39"/>
    <property type="match status" value="1"/>
</dbReference>
<dbReference type="Proteomes" id="UP001597417">
    <property type="component" value="Unassembled WGS sequence"/>
</dbReference>
<dbReference type="InterPro" id="IPR029063">
    <property type="entry name" value="SAM-dependent_MTases_sf"/>
</dbReference>
<comment type="caution">
    <text evidence="1">The sequence shown here is derived from an EMBL/GenBank/DDBJ whole genome shotgun (WGS) entry which is preliminary data.</text>
</comment>
<evidence type="ECO:0000313" key="2">
    <source>
        <dbReference type="Proteomes" id="UP001597417"/>
    </source>
</evidence>